<evidence type="ECO:0000313" key="3">
    <source>
        <dbReference type="Proteomes" id="UP001432322"/>
    </source>
</evidence>
<dbReference type="Proteomes" id="UP001432322">
    <property type="component" value="Unassembled WGS sequence"/>
</dbReference>
<keyword evidence="3" id="KW-1185">Reference proteome</keyword>
<name>A0AAV5WYC5_9BILA</name>
<reference evidence="2" key="1">
    <citation type="submission" date="2023-10" db="EMBL/GenBank/DDBJ databases">
        <title>Genome assembly of Pristionchus species.</title>
        <authorList>
            <person name="Yoshida K."/>
            <person name="Sommer R.J."/>
        </authorList>
    </citation>
    <scope>NUCLEOTIDE SEQUENCE</scope>
    <source>
        <strain evidence="2">RS5133</strain>
    </source>
</reference>
<protein>
    <submittedName>
        <fullName evidence="2">Uncharacterized protein</fullName>
    </submittedName>
</protein>
<dbReference type="EMBL" id="BTSY01000007">
    <property type="protein sequence ID" value="GMT35640.1"/>
    <property type="molecule type" value="Genomic_DNA"/>
</dbReference>
<gene>
    <name evidence="2" type="ORF">PFISCL1PPCAC_26937</name>
</gene>
<organism evidence="2 3">
    <name type="scientific">Pristionchus fissidentatus</name>
    <dbReference type="NCBI Taxonomy" id="1538716"/>
    <lineage>
        <taxon>Eukaryota</taxon>
        <taxon>Metazoa</taxon>
        <taxon>Ecdysozoa</taxon>
        <taxon>Nematoda</taxon>
        <taxon>Chromadorea</taxon>
        <taxon>Rhabditida</taxon>
        <taxon>Rhabditina</taxon>
        <taxon>Diplogasteromorpha</taxon>
        <taxon>Diplogasteroidea</taxon>
        <taxon>Neodiplogasteridae</taxon>
        <taxon>Pristionchus</taxon>
    </lineage>
</organism>
<sequence>MAASRSAVLPPRVDFIHRDNTNLDVRGVKMNKGVSYSYANGRNNNIEKGGSVVQLPFLYQAPSVRHGNSSGVSLAHLKSTPNSTHRRRSNRRTKESSSNHLPLLPNLPPPAPAIENGDSLSQLFLRGSSKPLNPKASTSSSEAVPTSRISGNRVRYEDNHRGYLTTPFSERRHLPYSGLRQNGIIVSASDSDKLPLLSLPLPQRAKSANDVREETPSNRSGNHLHAPVVQSLSTQSLRETAEQATQTVMYQAVASVEYLDKAKVSTATPYYYRRKSEMVSFGNDEAEEEKEALMGVIEDALGETIDRYSRQRTSQLIARNVRKQAEIWRDAKDFVMTSLIPQSIQAANKSRRRKQTAAEIVGNIKMYP</sequence>
<feature type="region of interest" description="Disordered" evidence="1">
    <location>
        <begin position="68"/>
        <end position="155"/>
    </location>
</feature>
<proteinExistence type="predicted"/>
<evidence type="ECO:0000256" key="1">
    <source>
        <dbReference type="SAM" id="MobiDB-lite"/>
    </source>
</evidence>
<comment type="caution">
    <text evidence="2">The sequence shown here is derived from an EMBL/GenBank/DDBJ whole genome shotgun (WGS) entry which is preliminary data.</text>
</comment>
<feature type="compositionally biased region" description="Polar residues" evidence="1">
    <location>
        <begin position="135"/>
        <end position="150"/>
    </location>
</feature>
<accession>A0AAV5WYC5</accession>
<evidence type="ECO:0000313" key="2">
    <source>
        <dbReference type="EMBL" id="GMT35640.1"/>
    </source>
</evidence>
<feature type="compositionally biased region" description="Basic and acidic residues" evidence="1">
    <location>
        <begin position="207"/>
        <end position="216"/>
    </location>
</feature>
<dbReference type="AlphaFoldDB" id="A0AAV5WYC5"/>
<feature type="region of interest" description="Disordered" evidence="1">
    <location>
        <begin position="205"/>
        <end position="224"/>
    </location>
</feature>